<gene>
    <name evidence="10" type="ORF">GF068_38370</name>
</gene>
<keyword evidence="2" id="KW-0723">Serine/threonine-protein kinase</keyword>
<dbReference type="FunFam" id="1.10.510.10:FF:000021">
    <property type="entry name" value="Serine/threonine protein kinase"/>
    <property type="match status" value="1"/>
</dbReference>
<dbReference type="PROSITE" id="PS00107">
    <property type="entry name" value="PROTEIN_KINASE_ATP"/>
    <property type="match status" value="1"/>
</dbReference>
<accession>A0A6N7Q057</accession>
<evidence type="ECO:0000313" key="10">
    <source>
        <dbReference type="EMBL" id="MRG97748.1"/>
    </source>
</evidence>
<dbReference type="PANTHER" id="PTHR23150:SF19">
    <property type="entry name" value="FORMYLGLYCINE-GENERATING ENZYME"/>
    <property type="match status" value="1"/>
</dbReference>
<name>A0A6N7Q057_9BACT</name>
<keyword evidence="6 7" id="KW-0067">ATP-binding</keyword>
<dbReference type="Gene3D" id="1.10.510.10">
    <property type="entry name" value="Transferase(Phosphotransferase) domain 1"/>
    <property type="match status" value="1"/>
</dbReference>
<dbReference type="InterPro" id="IPR051043">
    <property type="entry name" value="Sulfatase_Mod_Factor_Kinase"/>
</dbReference>
<dbReference type="InterPro" id="IPR000719">
    <property type="entry name" value="Prot_kinase_dom"/>
</dbReference>
<keyword evidence="4 7" id="KW-0547">Nucleotide-binding</keyword>
<dbReference type="Gene3D" id="3.30.200.20">
    <property type="entry name" value="Phosphorylase Kinase, domain 1"/>
    <property type="match status" value="1"/>
</dbReference>
<keyword evidence="3" id="KW-0808">Transferase</keyword>
<dbReference type="OrthoDB" id="9806479at2"/>
<proteinExistence type="predicted"/>
<dbReference type="InterPro" id="IPR042095">
    <property type="entry name" value="SUMF_sf"/>
</dbReference>
<dbReference type="CDD" id="cd14014">
    <property type="entry name" value="STKc_PknB_like"/>
    <property type="match status" value="1"/>
</dbReference>
<feature type="region of interest" description="Disordered" evidence="8">
    <location>
        <begin position="142"/>
        <end position="164"/>
    </location>
</feature>
<evidence type="ECO:0000256" key="7">
    <source>
        <dbReference type="PROSITE-ProRule" id="PRU10141"/>
    </source>
</evidence>
<dbReference type="PROSITE" id="PS50011">
    <property type="entry name" value="PROTEIN_KINASE_DOM"/>
    <property type="match status" value="1"/>
</dbReference>
<feature type="region of interest" description="Disordered" evidence="8">
    <location>
        <begin position="581"/>
        <end position="608"/>
    </location>
</feature>
<dbReference type="PROSITE" id="PS00108">
    <property type="entry name" value="PROTEIN_KINASE_ST"/>
    <property type="match status" value="1"/>
</dbReference>
<sequence>MQKHDRRGRSLAARVVDVHAPDGRLDEAALDAAAHEHRARDVIEDGQQNHGRFLARGGVWGRSSACPSVAPSDGRLRARGCLASRPGDLRSSAAQMASGELSCRRCGAAIGEKARFCADCGAPVVAASDPTVLFMKAPSALAPTTPVEREPTPASASPNSRLPPMRIPPGTLLSGNYAVQSVLGEGGMGVVYRAHDSALGRTVAIKCLHSNLAGDAEIRRRFVRESRVLRTFSHPHVVSVFDLIEHDHLLGIVMEHVEGQTLAHHLVKWRGRMPFEEVREIFAAVLDAMDAAHRQGIVHRDLKPDNVLVMRGPGGELVPKVVDFGIARILEGTTYTVSGALLGTCRYMSPEQVKGDKTADHRSDIYSLGVTLYELAAGRPPFPEDNHFALMMAHVQTEPSPPSRHRVEIPPALEELVLSALAKNPGERPQTCAEFRARLLVAVDEPAPGSVALRPSNTSVPPLATVLRDTDGAEAVLVPAGTFLMGPDRREVFLDAYYVDRTPVTNRQFALFVQVTGYTPADESGGRFLAHWARGAVPRGLEDHPVVNVSWDDACAYAAWAGKRLPTEAEWEKAARGTDGRRYPWGKAEPTPTRAHYGGRHRGTAPVGSYPEGASPYGVLDMAGNVWEWCEDVDDPAFYMDGPSRNPKNTAKPRHPLYVMRGGSWLFGAQSLKTYSRTRFEPHYRFAGGGFRCVRSAR</sequence>
<comment type="caution">
    <text evidence="10">The sequence shown here is derived from an EMBL/GenBank/DDBJ whole genome shotgun (WGS) entry which is preliminary data.</text>
</comment>
<evidence type="ECO:0000256" key="5">
    <source>
        <dbReference type="ARBA" id="ARBA00022777"/>
    </source>
</evidence>
<feature type="binding site" evidence="7">
    <location>
        <position position="206"/>
    </location>
    <ligand>
        <name>ATP</name>
        <dbReference type="ChEBI" id="CHEBI:30616"/>
    </ligand>
</feature>
<dbReference type="SUPFAM" id="SSF56112">
    <property type="entry name" value="Protein kinase-like (PK-like)"/>
    <property type="match status" value="1"/>
</dbReference>
<dbReference type="Pfam" id="PF03781">
    <property type="entry name" value="FGE-sulfatase"/>
    <property type="match status" value="1"/>
</dbReference>
<evidence type="ECO:0000313" key="11">
    <source>
        <dbReference type="Proteomes" id="UP000440224"/>
    </source>
</evidence>
<evidence type="ECO:0000256" key="4">
    <source>
        <dbReference type="ARBA" id="ARBA00022741"/>
    </source>
</evidence>
<dbReference type="InterPro" id="IPR008271">
    <property type="entry name" value="Ser/Thr_kinase_AS"/>
</dbReference>
<evidence type="ECO:0000256" key="1">
    <source>
        <dbReference type="ARBA" id="ARBA00012513"/>
    </source>
</evidence>
<evidence type="ECO:0000259" key="9">
    <source>
        <dbReference type="PROSITE" id="PS50011"/>
    </source>
</evidence>
<dbReference type="Proteomes" id="UP000440224">
    <property type="component" value="Unassembled WGS sequence"/>
</dbReference>
<dbReference type="InterPro" id="IPR016187">
    <property type="entry name" value="CTDL_fold"/>
</dbReference>
<dbReference type="Gene3D" id="3.90.1580.10">
    <property type="entry name" value="paralog of FGE (formylglycine-generating enzyme)"/>
    <property type="match status" value="1"/>
</dbReference>
<dbReference type="InterPro" id="IPR017441">
    <property type="entry name" value="Protein_kinase_ATP_BS"/>
</dbReference>
<dbReference type="PANTHER" id="PTHR23150">
    <property type="entry name" value="SULFATASE MODIFYING FACTOR 1, 2"/>
    <property type="match status" value="1"/>
</dbReference>
<organism evidence="10 11">
    <name type="scientific">Polyangium spumosum</name>
    <dbReference type="NCBI Taxonomy" id="889282"/>
    <lineage>
        <taxon>Bacteria</taxon>
        <taxon>Pseudomonadati</taxon>
        <taxon>Myxococcota</taxon>
        <taxon>Polyangia</taxon>
        <taxon>Polyangiales</taxon>
        <taxon>Polyangiaceae</taxon>
        <taxon>Polyangium</taxon>
    </lineage>
</organism>
<dbReference type="EMBL" id="WJIE01000020">
    <property type="protein sequence ID" value="MRG97748.1"/>
    <property type="molecule type" value="Genomic_DNA"/>
</dbReference>
<dbReference type="AlphaFoldDB" id="A0A6N7Q057"/>
<keyword evidence="5" id="KW-0418">Kinase</keyword>
<evidence type="ECO:0000256" key="3">
    <source>
        <dbReference type="ARBA" id="ARBA00022679"/>
    </source>
</evidence>
<evidence type="ECO:0000256" key="8">
    <source>
        <dbReference type="SAM" id="MobiDB-lite"/>
    </source>
</evidence>
<evidence type="ECO:0000256" key="6">
    <source>
        <dbReference type="ARBA" id="ARBA00022840"/>
    </source>
</evidence>
<dbReference type="GO" id="GO:0005524">
    <property type="term" value="F:ATP binding"/>
    <property type="evidence" value="ECO:0007669"/>
    <property type="project" value="UniProtKB-UniRule"/>
</dbReference>
<evidence type="ECO:0000256" key="2">
    <source>
        <dbReference type="ARBA" id="ARBA00022527"/>
    </source>
</evidence>
<dbReference type="Pfam" id="PF00069">
    <property type="entry name" value="Pkinase"/>
    <property type="match status" value="1"/>
</dbReference>
<dbReference type="SMART" id="SM00220">
    <property type="entry name" value="S_TKc"/>
    <property type="match status" value="1"/>
</dbReference>
<dbReference type="EC" id="2.7.11.1" evidence="1"/>
<dbReference type="SUPFAM" id="SSF56436">
    <property type="entry name" value="C-type lectin-like"/>
    <property type="match status" value="1"/>
</dbReference>
<reference evidence="10 11" key="1">
    <citation type="submission" date="2019-10" db="EMBL/GenBank/DDBJ databases">
        <title>A soil myxobacterium in the family Polyangiaceae.</title>
        <authorList>
            <person name="Li Y."/>
            <person name="Wang J."/>
        </authorList>
    </citation>
    <scope>NUCLEOTIDE SEQUENCE [LARGE SCALE GENOMIC DNA]</scope>
    <source>
        <strain evidence="10 11">DSM 14734</strain>
    </source>
</reference>
<protein>
    <recommendedName>
        <fullName evidence="1">non-specific serine/threonine protein kinase</fullName>
        <ecNumber evidence="1">2.7.11.1</ecNumber>
    </recommendedName>
</protein>
<dbReference type="GO" id="GO:0004674">
    <property type="term" value="F:protein serine/threonine kinase activity"/>
    <property type="evidence" value="ECO:0007669"/>
    <property type="project" value="UniProtKB-KW"/>
</dbReference>
<keyword evidence="11" id="KW-1185">Reference proteome</keyword>
<dbReference type="InterPro" id="IPR005532">
    <property type="entry name" value="SUMF_dom"/>
</dbReference>
<dbReference type="InterPro" id="IPR011009">
    <property type="entry name" value="Kinase-like_dom_sf"/>
</dbReference>
<dbReference type="GO" id="GO:0120147">
    <property type="term" value="F:formylglycine-generating oxidase activity"/>
    <property type="evidence" value="ECO:0007669"/>
    <property type="project" value="TreeGrafter"/>
</dbReference>
<feature type="domain" description="Protein kinase" evidence="9">
    <location>
        <begin position="177"/>
        <end position="440"/>
    </location>
</feature>